<evidence type="ECO:0000313" key="12">
    <source>
        <dbReference type="Proteomes" id="UP000193920"/>
    </source>
</evidence>
<dbReference type="GO" id="GO:0005794">
    <property type="term" value="C:Golgi apparatus"/>
    <property type="evidence" value="ECO:0007669"/>
    <property type="project" value="TreeGrafter"/>
</dbReference>
<proteinExistence type="inferred from homology"/>
<keyword evidence="9" id="KW-0325">Glycoprotein</keyword>
<name>A0A1Y2EVC9_9FUNG</name>
<accession>A0A1Y2EVC9</accession>
<evidence type="ECO:0000256" key="9">
    <source>
        <dbReference type="ARBA" id="ARBA00023180"/>
    </source>
</evidence>
<organism evidence="11 12">
    <name type="scientific">Neocallimastix californiae</name>
    <dbReference type="NCBI Taxonomy" id="1754190"/>
    <lineage>
        <taxon>Eukaryota</taxon>
        <taxon>Fungi</taxon>
        <taxon>Fungi incertae sedis</taxon>
        <taxon>Chytridiomycota</taxon>
        <taxon>Chytridiomycota incertae sedis</taxon>
        <taxon>Neocallimastigomycetes</taxon>
        <taxon>Neocallimastigales</taxon>
        <taxon>Neocallimastigaceae</taxon>
        <taxon>Neocallimastix</taxon>
    </lineage>
</organism>
<evidence type="ECO:0000256" key="3">
    <source>
        <dbReference type="ARBA" id="ARBA00022676"/>
    </source>
</evidence>
<evidence type="ECO:0000256" key="10">
    <source>
        <dbReference type="SAM" id="Phobius"/>
    </source>
</evidence>
<keyword evidence="6" id="KW-0735">Signal-anchor</keyword>
<evidence type="ECO:0000256" key="4">
    <source>
        <dbReference type="ARBA" id="ARBA00022679"/>
    </source>
</evidence>
<feature type="transmembrane region" description="Helical" evidence="10">
    <location>
        <begin position="7"/>
        <end position="27"/>
    </location>
</feature>
<keyword evidence="8 10" id="KW-0472">Membrane</keyword>
<dbReference type="GO" id="GO:0016020">
    <property type="term" value="C:membrane"/>
    <property type="evidence" value="ECO:0007669"/>
    <property type="project" value="UniProtKB-SubCell"/>
</dbReference>
<dbReference type="Proteomes" id="UP000193920">
    <property type="component" value="Unassembled WGS sequence"/>
</dbReference>
<keyword evidence="12" id="KW-1185">Reference proteome</keyword>
<comment type="subcellular location">
    <subcellularLocation>
        <location evidence="1">Membrane</location>
        <topology evidence="1">Single-pass type II membrane protein</topology>
    </subcellularLocation>
</comment>
<evidence type="ECO:0000256" key="6">
    <source>
        <dbReference type="ARBA" id="ARBA00022968"/>
    </source>
</evidence>
<dbReference type="SUPFAM" id="SSF53448">
    <property type="entry name" value="Nucleotide-diphospho-sugar transferases"/>
    <property type="match status" value="1"/>
</dbReference>
<evidence type="ECO:0000256" key="7">
    <source>
        <dbReference type="ARBA" id="ARBA00022989"/>
    </source>
</evidence>
<keyword evidence="7 10" id="KW-1133">Transmembrane helix</keyword>
<dbReference type="InterPro" id="IPR029044">
    <property type="entry name" value="Nucleotide-diphossugar_trans"/>
</dbReference>
<evidence type="ECO:0000256" key="1">
    <source>
        <dbReference type="ARBA" id="ARBA00004606"/>
    </source>
</evidence>
<dbReference type="PANTHER" id="PTHR31392">
    <property type="entry name" value="ALPHA-1,3-MANNOSYLTRANSFERASE MNN1-RELATED"/>
    <property type="match status" value="1"/>
</dbReference>
<evidence type="ECO:0000313" key="11">
    <source>
        <dbReference type="EMBL" id="ORY75561.1"/>
    </source>
</evidence>
<dbReference type="InterPro" id="IPR022751">
    <property type="entry name" value="Alpha_mannosyltransferase"/>
</dbReference>
<dbReference type="OrthoDB" id="430354at2759"/>
<protein>
    <recommendedName>
        <fullName evidence="13">Nucleotide-diphospho-sugar transferase</fullName>
    </recommendedName>
</protein>
<sequence>MRISKVRLIIPASIVLGTMLFVSIFIFSNNKASDDVSGYYSNLINKEKVNNKNVVNVKNETESKNNEKISKNLNENGRILEDKLSKLILNSINTYIEPEDFSSLRDNVELHTYLWRDIFGEGPYSAETFRDAKFLITNPDKLTGNRRILATLHQSLYPWLYRRRFYSTKDLFKSYEGRGIVICAGNGHFGFAISTVDTIRNIIESDLPIEIFYNGENDLSVENREKFKEYKDVYVSDVTKYFEEEPLKIGGWAIKPFSILASRFEEVILMDADAMYIRDPAVLFEDEGYKETGTVFFRDRTLFPGPHGGSKWLKEWMINPLPETKGLRFWNEETCHEMESSTVVIDKSRTILGLLAVCKFNEQRIRDDVVYEHVHGDKETFWMGFDMARQHYNEIPLPNVIVGELAVGAEGDDPNAKQLCGHVGHTTRDGQILFWNDHIVKDKTDERYNDRLLKFEVYLVEDSEAQWPTFHCMNLEDRKTTPFDDEQMEIINKIIQREREKHFVVSGKYEDELERNEKEY</sequence>
<reference evidence="11 12" key="1">
    <citation type="submission" date="2016-08" db="EMBL/GenBank/DDBJ databases">
        <title>A Parts List for Fungal Cellulosomes Revealed by Comparative Genomics.</title>
        <authorList>
            <consortium name="DOE Joint Genome Institute"/>
            <person name="Haitjema C.H."/>
            <person name="Gilmore S.P."/>
            <person name="Henske J.K."/>
            <person name="Solomon K.V."/>
            <person name="De Groot R."/>
            <person name="Kuo A."/>
            <person name="Mondo S.J."/>
            <person name="Salamov A.A."/>
            <person name="Labutti K."/>
            <person name="Zhao Z."/>
            <person name="Chiniquy J."/>
            <person name="Barry K."/>
            <person name="Brewer H.M."/>
            <person name="Purvine S.O."/>
            <person name="Wright A.T."/>
            <person name="Boxma B."/>
            <person name="Van Alen T."/>
            <person name="Hackstein J.H."/>
            <person name="Baker S.E."/>
            <person name="Grigoriev I.V."/>
            <person name="O'Malley M.A."/>
        </authorList>
    </citation>
    <scope>NUCLEOTIDE SEQUENCE [LARGE SCALE GENOMIC DNA]</scope>
    <source>
        <strain evidence="11 12">G1</strain>
    </source>
</reference>
<evidence type="ECO:0008006" key="13">
    <source>
        <dbReference type="Google" id="ProtNLM"/>
    </source>
</evidence>
<dbReference type="PANTHER" id="PTHR31392:SF1">
    <property type="entry name" value="ALPHA-1,3-MANNOSYLTRANSFERASE MNN1-RELATED"/>
    <property type="match status" value="1"/>
</dbReference>
<dbReference type="STRING" id="1754190.A0A1Y2EVC9"/>
<gene>
    <name evidence="11" type="ORF">LY90DRAFT_698999</name>
</gene>
<dbReference type="AlphaFoldDB" id="A0A1Y2EVC9"/>
<keyword evidence="5 10" id="KW-0812">Transmembrane</keyword>
<dbReference type="EMBL" id="MCOG01000025">
    <property type="protein sequence ID" value="ORY75561.1"/>
    <property type="molecule type" value="Genomic_DNA"/>
</dbReference>
<dbReference type="GO" id="GO:0000033">
    <property type="term" value="F:alpha-1,3-mannosyltransferase activity"/>
    <property type="evidence" value="ECO:0007669"/>
    <property type="project" value="TreeGrafter"/>
</dbReference>
<comment type="caution">
    <text evidence="11">The sequence shown here is derived from an EMBL/GenBank/DDBJ whole genome shotgun (WGS) entry which is preliminary data.</text>
</comment>
<evidence type="ECO:0000256" key="5">
    <source>
        <dbReference type="ARBA" id="ARBA00022692"/>
    </source>
</evidence>
<dbReference type="Pfam" id="PF11051">
    <property type="entry name" value="Mannosyl_trans3"/>
    <property type="match status" value="2"/>
</dbReference>
<evidence type="ECO:0000256" key="8">
    <source>
        <dbReference type="ARBA" id="ARBA00023136"/>
    </source>
</evidence>
<dbReference type="GO" id="GO:0006493">
    <property type="term" value="P:protein O-linked glycosylation"/>
    <property type="evidence" value="ECO:0007669"/>
    <property type="project" value="TreeGrafter"/>
</dbReference>
<evidence type="ECO:0000256" key="2">
    <source>
        <dbReference type="ARBA" id="ARBA00009105"/>
    </source>
</evidence>
<keyword evidence="4" id="KW-0808">Transferase</keyword>
<keyword evidence="3" id="KW-0328">Glycosyltransferase</keyword>
<comment type="similarity">
    <text evidence="2">Belongs to the MNN1/MNT family.</text>
</comment>